<organism evidence="1 2">
    <name type="scientific">Camellia lanceoleosa</name>
    <dbReference type="NCBI Taxonomy" id="1840588"/>
    <lineage>
        <taxon>Eukaryota</taxon>
        <taxon>Viridiplantae</taxon>
        <taxon>Streptophyta</taxon>
        <taxon>Embryophyta</taxon>
        <taxon>Tracheophyta</taxon>
        <taxon>Spermatophyta</taxon>
        <taxon>Magnoliopsida</taxon>
        <taxon>eudicotyledons</taxon>
        <taxon>Gunneridae</taxon>
        <taxon>Pentapetalae</taxon>
        <taxon>asterids</taxon>
        <taxon>Ericales</taxon>
        <taxon>Theaceae</taxon>
        <taxon>Camellia</taxon>
    </lineage>
</organism>
<dbReference type="Proteomes" id="UP001060215">
    <property type="component" value="Chromosome 13"/>
</dbReference>
<reference evidence="1 2" key="1">
    <citation type="journal article" date="2022" name="Plant J.">
        <title>Chromosome-level genome of Camellia lanceoleosa provides a valuable resource for understanding genome evolution and self-incompatibility.</title>
        <authorList>
            <person name="Gong W."/>
            <person name="Xiao S."/>
            <person name="Wang L."/>
            <person name="Liao Z."/>
            <person name="Chang Y."/>
            <person name="Mo W."/>
            <person name="Hu G."/>
            <person name="Li W."/>
            <person name="Zhao G."/>
            <person name="Zhu H."/>
            <person name="Hu X."/>
            <person name="Ji K."/>
            <person name="Xiang X."/>
            <person name="Song Q."/>
            <person name="Yuan D."/>
            <person name="Jin S."/>
            <person name="Zhang L."/>
        </authorList>
    </citation>
    <scope>NUCLEOTIDE SEQUENCE [LARGE SCALE GENOMIC DNA]</scope>
    <source>
        <strain evidence="1">SQ_2022a</strain>
    </source>
</reference>
<accession>A0ACC0FY06</accession>
<evidence type="ECO:0000313" key="1">
    <source>
        <dbReference type="EMBL" id="KAI7992851.1"/>
    </source>
</evidence>
<sequence length="138" mass="15153">MEDSVNDQSSAAANARRSSSILRYPLRSATKSKEEKPPAAELSTSAPKRGRLAPSIMATDESDESVDFYLLLSQIYNEQIRDLVLIKGLSSRKVGATSIHSESSQCHIVFTCVIESWCKQGNCQSQICRSHLCVSNSN</sequence>
<evidence type="ECO:0000313" key="2">
    <source>
        <dbReference type="Proteomes" id="UP001060215"/>
    </source>
</evidence>
<protein>
    <submittedName>
        <fullName evidence="1">Kinesin-like protein KIN-12B</fullName>
    </submittedName>
</protein>
<gene>
    <name evidence="1" type="ORF">LOK49_LG12G00149</name>
</gene>
<dbReference type="EMBL" id="CM045770">
    <property type="protein sequence ID" value="KAI7992851.1"/>
    <property type="molecule type" value="Genomic_DNA"/>
</dbReference>
<proteinExistence type="predicted"/>
<keyword evidence="2" id="KW-1185">Reference proteome</keyword>
<name>A0ACC0FY06_9ERIC</name>
<comment type="caution">
    <text evidence="1">The sequence shown here is derived from an EMBL/GenBank/DDBJ whole genome shotgun (WGS) entry which is preliminary data.</text>
</comment>